<protein>
    <submittedName>
        <fullName evidence="2">Hydrolase</fullName>
    </submittedName>
</protein>
<dbReference type="SUPFAM" id="SSF51338">
    <property type="entry name" value="Composite domain of metallo-dependent hydrolases"/>
    <property type="match status" value="1"/>
</dbReference>
<dbReference type="EMBL" id="VATY01000001">
    <property type="protein sequence ID" value="TMM58602.1"/>
    <property type="molecule type" value="Genomic_DNA"/>
</dbReference>
<comment type="caution">
    <text evidence="2">The sequence shown here is derived from an EMBL/GenBank/DDBJ whole genome shotgun (WGS) entry which is preliminary data.</text>
</comment>
<dbReference type="Gene3D" id="3.40.50.10910">
    <property type="entry name" value="Amidohydrolase"/>
    <property type="match status" value="1"/>
</dbReference>
<gene>
    <name evidence="2" type="ORF">FEE95_04005</name>
</gene>
<evidence type="ECO:0000313" key="3">
    <source>
        <dbReference type="Proteomes" id="UP000310314"/>
    </source>
</evidence>
<dbReference type="RefSeq" id="WP_138656534.1">
    <property type="nucleotide sequence ID" value="NZ_VATY01000001.1"/>
</dbReference>
<dbReference type="PROSITE" id="PS51257">
    <property type="entry name" value="PROKAR_LIPOPROTEIN"/>
    <property type="match status" value="1"/>
</dbReference>
<dbReference type="InterPro" id="IPR006680">
    <property type="entry name" value="Amidohydro-rel"/>
</dbReference>
<dbReference type="Gene3D" id="2.30.40.10">
    <property type="entry name" value="Urease, subunit C, domain 1"/>
    <property type="match status" value="2"/>
</dbReference>
<dbReference type="InterPro" id="IPR011059">
    <property type="entry name" value="Metal-dep_hydrolase_composite"/>
</dbReference>
<keyword evidence="2" id="KW-0378">Hydrolase</keyword>
<dbReference type="Gene3D" id="1.20.58.520">
    <property type="entry name" value="Amidohydrolase"/>
    <property type="match status" value="2"/>
</dbReference>
<dbReference type="InterPro" id="IPR051781">
    <property type="entry name" value="Metallo-dep_Hydrolase"/>
</dbReference>
<dbReference type="Pfam" id="PF01979">
    <property type="entry name" value="Amidohydro_1"/>
    <property type="match status" value="1"/>
</dbReference>
<evidence type="ECO:0000259" key="1">
    <source>
        <dbReference type="Pfam" id="PF01979"/>
    </source>
</evidence>
<dbReference type="AlphaFoldDB" id="A0A5S3PWJ5"/>
<dbReference type="Proteomes" id="UP000310314">
    <property type="component" value="Unassembled WGS sequence"/>
</dbReference>
<dbReference type="OrthoDB" id="9815657at2"/>
<dbReference type="PANTHER" id="PTHR43135">
    <property type="entry name" value="ALPHA-D-RIBOSE 1-METHYLPHOSPHONATE 5-TRIPHOSPHATE DIPHOSPHATASE"/>
    <property type="match status" value="1"/>
</dbReference>
<dbReference type="GO" id="GO:0016810">
    <property type="term" value="F:hydrolase activity, acting on carbon-nitrogen (but not peptide) bonds"/>
    <property type="evidence" value="ECO:0007669"/>
    <property type="project" value="InterPro"/>
</dbReference>
<dbReference type="SUPFAM" id="SSF51556">
    <property type="entry name" value="Metallo-dependent hydrolases"/>
    <property type="match status" value="1"/>
</dbReference>
<dbReference type="PANTHER" id="PTHR43135:SF3">
    <property type="entry name" value="ALPHA-D-RIBOSE 1-METHYLPHOSPHONATE 5-TRIPHOSPHATE DIPHOSPHATASE"/>
    <property type="match status" value="1"/>
</dbReference>
<reference evidence="2 3" key="1">
    <citation type="submission" date="2019-05" db="EMBL/GenBank/DDBJ databases">
        <authorList>
            <person name="Zhang J.-Y."/>
            <person name="Feg X."/>
            <person name="Du Z.-J."/>
        </authorList>
    </citation>
    <scope>NUCLEOTIDE SEQUENCE [LARGE SCALE GENOMIC DNA]</scope>
    <source>
        <strain evidence="2 3">RZ26</strain>
    </source>
</reference>
<keyword evidence="3" id="KW-1185">Reference proteome</keyword>
<organism evidence="2 3">
    <name type="scientific">Maribacter algarum</name>
    <name type="common">ex Zhang et al. 2020</name>
    <dbReference type="NCBI Taxonomy" id="2578118"/>
    <lineage>
        <taxon>Bacteria</taxon>
        <taxon>Pseudomonadati</taxon>
        <taxon>Bacteroidota</taxon>
        <taxon>Flavobacteriia</taxon>
        <taxon>Flavobacteriales</taxon>
        <taxon>Flavobacteriaceae</taxon>
        <taxon>Maribacter</taxon>
    </lineage>
</organism>
<sequence length="484" mass="53883">MKNFFKIFTGLYILFLVSCQPKELIFEDSICIQNISTIDPMDGLKENQTVIITNGKIHKIGNTDSLLLSADNNIIDGTGKYLIPGLWDAHVHFAYIEEIAPLMFDMFLSAGITSVRDTGGKVDFVKLWKDKALTKPTTAPRVMMAGPLLDGEPNVYDGSDASHPELSVGLSSVEDVISQIETLINKDVDLLKAYEMLSPEQFKKVNELAKANGIKVTGHVPLSMDVISAANAGLNSMEHLRNLELSCASNSDELLAERQKMLADGNDMAGGKLRTSIHTAQRENALKNYDETKADEVLNVLKEKNVWQIPTLALNTFLSNKYFADPEYQKSYLQLPDSIAKHWKNRSNVLKDFPMSEAFAAQVDFNLKMVKKVYEKGIPLMAGTDTPIAYLTPGLSLHEELEALVNTGIPPLEALKTATYNPAKYFNMEGELGSIKENMWADLVILNTNPLEDIQNTRDIEVVIKEGQIYVSEDMKADLKIFRN</sequence>
<feature type="domain" description="Amidohydrolase-related" evidence="1">
    <location>
        <begin position="81"/>
        <end position="469"/>
    </location>
</feature>
<name>A0A5S3PWJ5_9FLAO</name>
<evidence type="ECO:0000313" key="2">
    <source>
        <dbReference type="EMBL" id="TMM58602.1"/>
    </source>
</evidence>
<dbReference type="InterPro" id="IPR032466">
    <property type="entry name" value="Metal_Hydrolase"/>
</dbReference>
<dbReference type="Gene3D" id="3.30.110.90">
    <property type="entry name" value="Amidohydrolase"/>
    <property type="match status" value="2"/>
</dbReference>
<accession>A0A5S3PWJ5</accession>
<proteinExistence type="predicted"/>